<accession>A0A8S1P723</accession>
<comment type="caution">
    <text evidence="1">The sequence shown here is derived from an EMBL/GenBank/DDBJ whole genome shotgun (WGS) entry which is preliminary data.</text>
</comment>
<evidence type="ECO:0000313" key="1">
    <source>
        <dbReference type="EMBL" id="CAD8098937.1"/>
    </source>
</evidence>
<gene>
    <name evidence="1" type="ORF">PSON_ATCC_30995.1.T0710059</name>
</gene>
<dbReference type="AlphaFoldDB" id="A0A8S1P723"/>
<dbReference type="Proteomes" id="UP000692954">
    <property type="component" value="Unassembled WGS sequence"/>
</dbReference>
<keyword evidence="2" id="KW-1185">Reference proteome</keyword>
<name>A0A8S1P723_9CILI</name>
<protein>
    <submittedName>
        <fullName evidence="1">Uncharacterized protein</fullName>
    </submittedName>
</protein>
<dbReference type="EMBL" id="CAJJDN010000071">
    <property type="protein sequence ID" value="CAD8098937.1"/>
    <property type="molecule type" value="Genomic_DNA"/>
</dbReference>
<sequence length="62" mass="7389">MEFFKRRLTFFYGIYSYCTAIYLSKHSVNNFNGKLTKNVNSIQSLSNLIRRIKCNQKIFKSL</sequence>
<proteinExistence type="predicted"/>
<reference evidence="1" key="1">
    <citation type="submission" date="2021-01" db="EMBL/GenBank/DDBJ databases">
        <authorList>
            <consortium name="Genoscope - CEA"/>
            <person name="William W."/>
        </authorList>
    </citation>
    <scope>NUCLEOTIDE SEQUENCE</scope>
</reference>
<organism evidence="1 2">
    <name type="scientific">Paramecium sonneborni</name>
    <dbReference type="NCBI Taxonomy" id="65129"/>
    <lineage>
        <taxon>Eukaryota</taxon>
        <taxon>Sar</taxon>
        <taxon>Alveolata</taxon>
        <taxon>Ciliophora</taxon>
        <taxon>Intramacronucleata</taxon>
        <taxon>Oligohymenophorea</taxon>
        <taxon>Peniculida</taxon>
        <taxon>Parameciidae</taxon>
        <taxon>Paramecium</taxon>
    </lineage>
</organism>
<evidence type="ECO:0000313" key="2">
    <source>
        <dbReference type="Proteomes" id="UP000692954"/>
    </source>
</evidence>